<evidence type="ECO:0000256" key="6">
    <source>
        <dbReference type="PROSITE-ProRule" id="PRU01398"/>
    </source>
</evidence>
<proteinExistence type="inferred from homology"/>
<dbReference type="Pfam" id="PF14496">
    <property type="entry name" value="NEL"/>
    <property type="match status" value="1"/>
</dbReference>
<gene>
    <name evidence="9" type="ORF">CJU81_13910</name>
</gene>
<comment type="catalytic activity">
    <reaction evidence="1">
        <text>S-ubiquitinyl-[E2 ubiquitin-conjugating enzyme]-L-cysteine + [acceptor protein]-L-lysine = [E2 ubiquitin-conjugating enzyme]-L-cysteine + N(6)-ubiquitinyl-[acceptor protein]-L-lysine.</text>
        <dbReference type="EC" id="2.3.2.27"/>
    </reaction>
</comment>
<dbReference type="PANTHER" id="PTHR48057">
    <property type="entry name" value="LEUCINE-RICH REPEAT SERINE/THREONINE-PROTEIN KINASE 1"/>
    <property type="match status" value="1"/>
</dbReference>
<evidence type="ECO:0000256" key="3">
    <source>
        <dbReference type="ARBA" id="ARBA00022614"/>
    </source>
</evidence>
<feature type="domain" description="NEL" evidence="8">
    <location>
        <begin position="1351"/>
        <end position="1698"/>
    </location>
</feature>
<evidence type="ECO:0000256" key="7">
    <source>
        <dbReference type="SAM" id="MobiDB-lite"/>
    </source>
</evidence>
<dbReference type="Proteomes" id="UP000215861">
    <property type="component" value="Unassembled WGS sequence"/>
</dbReference>
<dbReference type="GO" id="GO:0005576">
    <property type="term" value="C:extracellular region"/>
    <property type="evidence" value="ECO:0007669"/>
    <property type="project" value="UniProtKB-UniRule"/>
</dbReference>
<name>A0A267ACF9_PSEFR</name>
<evidence type="ECO:0000313" key="9">
    <source>
        <dbReference type="EMBL" id="PAA10335.1"/>
    </source>
</evidence>
<dbReference type="EMBL" id="NQKQ01000014">
    <property type="protein sequence ID" value="PAA10335.1"/>
    <property type="molecule type" value="Genomic_DNA"/>
</dbReference>
<comment type="similarity">
    <text evidence="6">Belongs to the LRR-containing bacterial E3 ligase family.</text>
</comment>
<dbReference type="Pfam" id="PF20178">
    <property type="entry name" value="ToxA_N"/>
    <property type="match status" value="1"/>
</dbReference>
<evidence type="ECO:0000256" key="4">
    <source>
        <dbReference type="ARBA" id="ARBA00022737"/>
    </source>
</evidence>
<dbReference type="EC" id="2.3.2.27" evidence="2"/>
<accession>A0A267ACF9</accession>
<evidence type="ECO:0000256" key="5">
    <source>
        <dbReference type="ARBA" id="ARBA00023026"/>
    </source>
</evidence>
<dbReference type="InterPro" id="IPR052595">
    <property type="entry name" value="LRRC69/RLP"/>
</dbReference>
<dbReference type="RefSeq" id="WP_095037108.1">
    <property type="nucleotide sequence ID" value="NZ_NQKQ01000014.1"/>
</dbReference>
<keyword evidence="5" id="KW-0843">Virulence</keyword>
<dbReference type="InterPro" id="IPR001611">
    <property type="entry name" value="Leu-rich_rpt"/>
</dbReference>
<dbReference type="OrthoDB" id="1467561at2"/>
<dbReference type="GO" id="GO:0061630">
    <property type="term" value="F:ubiquitin protein ligase activity"/>
    <property type="evidence" value="ECO:0007669"/>
    <property type="project" value="UniProtKB-EC"/>
</dbReference>
<comment type="PTM">
    <text evidence="6">Ubiquitinated in the presence of host E1 ubiquitin-activating enzyme, E2 ubiquitin-conjugating enzyme and ubiquitin.</text>
</comment>
<keyword evidence="6" id="KW-0832">Ubl conjugation</keyword>
<dbReference type="InterPro" id="IPR029487">
    <property type="entry name" value="NEL_dom"/>
</dbReference>
<reference evidence="9 10" key="1">
    <citation type="submission" date="2017-08" db="EMBL/GenBank/DDBJ databases">
        <title>Genomic and metabolic characterisation of spoilage-associated Pseudomonas species.</title>
        <authorList>
            <person name="Stanborough T."/>
            <person name="Fegan N."/>
            <person name="Powell S.M."/>
            <person name="Singh T."/>
            <person name="Tamplin M.L."/>
            <person name="Chandry P.S."/>
        </authorList>
    </citation>
    <scope>NUCLEOTIDE SEQUENCE [LARGE SCALE GENOMIC DNA]</scope>
    <source>
        <strain evidence="9 10">F1801</strain>
    </source>
</reference>
<dbReference type="InterPro" id="IPR032675">
    <property type="entry name" value="LRR_dom_sf"/>
</dbReference>
<protein>
    <recommendedName>
        <fullName evidence="2">RING-type E3 ubiquitin transferase</fullName>
        <ecNumber evidence="2">2.3.2.27</ecNumber>
    </recommendedName>
</protein>
<evidence type="ECO:0000259" key="8">
    <source>
        <dbReference type="PROSITE" id="PS52053"/>
    </source>
</evidence>
<dbReference type="Gene3D" id="3.80.10.10">
    <property type="entry name" value="Ribonuclease Inhibitor"/>
    <property type="match status" value="1"/>
</dbReference>
<sequence>MPDVIEHPLSDPERIVVEHARRLANMPVENQHQSYIPQLLAPWFTNASPMLREALSASFKLGQEAQREVSRVLERIQPIELFAEPLLKQALAARGWVDVDTRQFGIKQVRLLSNMVIFVARQHLRLVDSLIQLALPDVLTPESLELNLVSSISHHSLLQAALQNYEAFETAEGGFDQGSLIYAVSGTQQIEQAALKPEDFARICRDLNLGMQYQWHLTRIFHPADDNLQADDANSKAYKLHFYFAQNIRQEFACALHMAYMKEDITAQTYNFASGFLSPPQAESSYVHAGHGTLQIMGFEIPGIIVLWPHYLFPDQPQPCVLYLPNSPNGTFHQFESFDLLKATLREWLKNSEFANFFFKLVPLRYRAEFMRRTDVKNMTWDSLLLRRPPIINEPALMSETLHLPKTEDPFVLAWSLQLAQIKDDARLLIVPTEDEDSKSRLARQVSFLNIGSSLLMVALGFVPVLGEILLASSVVQLGLEVYDGIQAWQRGDRAAALEHLFDIAQNIALAAGSSGVARAVRPSPVVDGLVAVKSVKGQKRLWRPDLRLYENPTVSLDGLEPDGQGLYSISDKQFIKLQDKVFQVRIESGSQRGHIQHPVESQAYTPQVRHNGSGGWRLEIEDPRRMSPMQLFRRLGPAAERISQTAAEHILAASHTGEEVLRRLHMDNLPPSPALADSMRRVQLSESIEHFIGQMQQGVNVSSENARLQLDLLTRLDGWPADRVLRIVDMHGATVSEYGPSLEAVHPRLQIVEAQIKNGDLLKTTLECLSAEQIEGLLGQPVDGLEQQVQVLSRKLGSFARDTRSQLFSRLYQQGEVLTVQMSYLQKQFPSLPAGVMAELLEHLTPVEEATLDSTGRLPLHILEEARSYAQVLRLNRALEGLYFETLSNADSNTLAWHALVLLPDWPANQRLVLRDRTTGQVLSTVGNPNARYSQEFFKTAGEYQFYSATAENLYSSPDLIKCVANALSPSARMSLGLPVTDPAVVLSQKVADFAANNRAQGASALGMHRIKPWFRSPMRLAAGRVGYTLSGRAVLAGNEARPTVHRDLVAQIYPLMSDEQANQFLYRLDLSPAMTTRALVKLKADLSALRNDLDQWVESPIWSQPRNGPRVQVSLRDKRAISQALLHAWRRQTDTVHFAEHSGYVLDLKSWPVDCLPQLSTDFPHVSALRLSNSPNGKFPGTFLEKFSNLRALSLTNNQLSELPAEIASMHELLDLNLQGNQIVLNGRTASVLSALTRLKSLNLTGNTLGRRISVRRMADLEHLSLRYTGLLTWPEGVEALSHLQTLDLRNNAISRIPVEVFAPDRTAINRVTHLHDNPLSADSLRRLGNYRREHGINFGIEPRRQHVVQARGLFNWAPRPTFEETSLWSDLRGSLRSDDFFRVLEDLGASAQFLHGRESLRQRVWQVLNAMHDYRELREQLFEVSANPNTCADGIPMIFADLELRHRIFIAKSSAHPEVELLRLGHGLFRIELLDKHVQGIIDARIAAVHAEQSGFVQQLQALIDDVRPDFAPEPLVNMAPEQQQGVAYRLGTPQALRLAQRLSPADLQARIDRVEPLEVQMFYQVRLADELGLPARPKSMIFERMANVTSEQLETAKQHVMSWDTQAARTAYIEQQGFWEGFLEKKYPEHFKAVDSPLHERMQVLYLAREKLSSQDYVSKTREVGESRLQARQDLISQLTKEEIEKHPFQQAQP</sequence>
<keyword evidence="6" id="KW-0808">Transferase</keyword>
<keyword evidence="4" id="KW-0677">Repeat</keyword>
<dbReference type="PROSITE" id="PS51450">
    <property type="entry name" value="LRR"/>
    <property type="match status" value="2"/>
</dbReference>
<dbReference type="SUPFAM" id="SSF52058">
    <property type="entry name" value="L domain-like"/>
    <property type="match status" value="1"/>
</dbReference>
<keyword evidence="6" id="KW-0964">Secreted</keyword>
<dbReference type="SMART" id="SM00369">
    <property type="entry name" value="LRR_TYP"/>
    <property type="match status" value="2"/>
</dbReference>
<comment type="caution">
    <text evidence="9">The sequence shown here is derived from an EMBL/GenBank/DDBJ whole genome shotgun (WGS) entry which is preliminary data.</text>
</comment>
<dbReference type="InterPro" id="IPR003591">
    <property type="entry name" value="Leu-rich_rpt_typical-subtyp"/>
</dbReference>
<dbReference type="Gene3D" id="1.20.58.360">
    <property type="entry name" value="Shigella T3SS effector IpaH defines"/>
    <property type="match status" value="1"/>
</dbReference>
<feature type="active site" description="Glycyl thioester intermediate" evidence="6">
    <location>
        <position position="1434"/>
    </location>
</feature>
<keyword evidence="3" id="KW-0433">Leucine-rich repeat</keyword>
<keyword evidence="6" id="KW-1035">Host cytoplasm</keyword>
<evidence type="ECO:0000313" key="10">
    <source>
        <dbReference type="Proteomes" id="UP000215861"/>
    </source>
</evidence>
<keyword evidence="6" id="KW-0833">Ubl conjugation pathway</keyword>
<feature type="region of interest" description="Disordered" evidence="7">
    <location>
        <begin position="593"/>
        <end position="618"/>
    </location>
</feature>
<organism evidence="9 10">
    <name type="scientific">Pseudomonas fragi</name>
    <dbReference type="NCBI Taxonomy" id="296"/>
    <lineage>
        <taxon>Bacteria</taxon>
        <taxon>Pseudomonadati</taxon>
        <taxon>Pseudomonadota</taxon>
        <taxon>Gammaproteobacteria</taxon>
        <taxon>Pseudomonadales</taxon>
        <taxon>Pseudomonadaceae</taxon>
        <taxon>Pseudomonas</taxon>
    </lineage>
</organism>
<dbReference type="PROSITE" id="PS52053">
    <property type="entry name" value="NEL"/>
    <property type="match status" value="1"/>
</dbReference>
<evidence type="ECO:0000256" key="1">
    <source>
        <dbReference type="ARBA" id="ARBA00000900"/>
    </source>
</evidence>
<evidence type="ECO:0000256" key="2">
    <source>
        <dbReference type="ARBA" id="ARBA00012483"/>
    </source>
</evidence>
<dbReference type="InterPro" id="IPR046673">
    <property type="entry name" value="ToxA_N"/>
</dbReference>
<dbReference type="GO" id="GO:0016567">
    <property type="term" value="P:protein ubiquitination"/>
    <property type="evidence" value="ECO:0007669"/>
    <property type="project" value="InterPro"/>
</dbReference>